<dbReference type="EMBL" id="LFIW01002185">
    <property type="protein sequence ID" value="KZL78972.1"/>
    <property type="molecule type" value="Genomic_DNA"/>
</dbReference>
<name>A0A166ZIY3_COLIC</name>
<evidence type="ECO:0000313" key="1">
    <source>
        <dbReference type="EMBL" id="KZL78972.1"/>
    </source>
</evidence>
<evidence type="ECO:0000313" key="2">
    <source>
        <dbReference type="Proteomes" id="UP000076584"/>
    </source>
</evidence>
<protein>
    <submittedName>
        <fullName evidence="1">Uncharacterized protein</fullName>
    </submittedName>
</protein>
<proteinExistence type="predicted"/>
<reference evidence="1 2" key="1">
    <citation type="submission" date="2015-06" db="EMBL/GenBank/DDBJ databases">
        <title>Survival trade-offs in plant roots during colonization by closely related pathogenic and mutualistic fungi.</title>
        <authorList>
            <person name="Hacquard S."/>
            <person name="Kracher B."/>
            <person name="Hiruma K."/>
            <person name="Weinman A."/>
            <person name="Muench P."/>
            <person name="Garrido Oter R."/>
            <person name="Ver Loren van Themaat E."/>
            <person name="Dallerey J.-F."/>
            <person name="Damm U."/>
            <person name="Henrissat B."/>
            <person name="Lespinet O."/>
            <person name="Thon M."/>
            <person name="Kemen E."/>
            <person name="McHardy A.C."/>
            <person name="Schulze-Lefert P."/>
            <person name="O'Connell R.J."/>
        </authorList>
    </citation>
    <scope>NUCLEOTIDE SEQUENCE [LARGE SCALE GENOMIC DNA]</scope>
    <source>
        <strain evidence="1 2">MAFF 238704</strain>
    </source>
</reference>
<sequence>MVGEAEEKLSRNQAFPLREVSTWGVCLFAHLGASRVLCMLVTALKAGEDRCLSVSLPNTILRVLCVVEFFLGGPLLRLPDATAMASRHTASGHSGQVGLNTLEPARCSRFSRTPIQPVNGVQHRPNNICKLSTTGHHASSEPSAPTFSSHFPSSIFDQCRYPNSSVGTAGCDPQT</sequence>
<keyword evidence="2" id="KW-1185">Reference proteome</keyword>
<gene>
    <name evidence="1" type="ORF">CI238_02265</name>
</gene>
<accession>A0A166ZIY3</accession>
<organism evidence="1 2">
    <name type="scientific">Colletotrichum incanum</name>
    <name type="common">Soybean anthracnose fungus</name>
    <dbReference type="NCBI Taxonomy" id="1573173"/>
    <lineage>
        <taxon>Eukaryota</taxon>
        <taxon>Fungi</taxon>
        <taxon>Dikarya</taxon>
        <taxon>Ascomycota</taxon>
        <taxon>Pezizomycotina</taxon>
        <taxon>Sordariomycetes</taxon>
        <taxon>Hypocreomycetidae</taxon>
        <taxon>Glomerellales</taxon>
        <taxon>Glomerellaceae</taxon>
        <taxon>Colletotrichum</taxon>
        <taxon>Colletotrichum spaethianum species complex</taxon>
    </lineage>
</organism>
<dbReference type="AlphaFoldDB" id="A0A166ZIY3"/>
<comment type="caution">
    <text evidence="1">The sequence shown here is derived from an EMBL/GenBank/DDBJ whole genome shotgun (WGS) entry which is preliminary data.</text>
</comment>
<dbReference type="Proteomes" id="UP000076584">
    <property type="component" value="Unassembled WGS sequence"/>
</dbReference>